<dbReference type="Gene3D" id="1.10.10.800">
    <property type="match status" value="1"/>
</dbReference>
<dbReference type="PANTHER" id="PTHR47751:SF1">
    <property type="entry name" value="SUPERFAMILY HYDROLASE, PUTATIVE (AFU_ORTHOLOGUE AFUA_2G16580)-RELATED"/>
    <property type="match status" value="1"/>
</dbReference>
<dbReference type="EMBL" id="JAEHFY010000002">
    <property type="protein sequence ID" value="MBK0381669.1"/>
    <property type="molecule type" value="Genomic_DNA"/>
</dbReference>
<keyword evidence="2" id="KW-0378">Hydrolase</keyword>
<dbReference type="SUPFAM" id="SSF53474">
    <property type="entry name" value="alpha/beta-Hydrolases"/>
    <property type="match status" value="1"/>
</dbReference>
<sequence>MKILFNYSMVVAIATTIFSCNHQNNKMTNNFTTKKINFKSNNQNVVGLLCNNETKEKKPAVVVLGPICSVKEQSPVQYATRLAEKGFVALCFDARGYGESEGQPRQFESLKNKEQDVKAAIDYLISRKDVDTNKISLIGICNGTNEMMQVSIEDDRVKATALISGNYLIKENMVHLLGNETIWKKHLDNANLAKERFEKTGKVDYIKIVDSIGSSQLLPPLPIYDWYHPWENKAPYFGYRGGWQNKVTAMSEAETLTFDALAVAKKITKPTLVIHGEMSDGGYEFAKQVFNSIPAENKKSVWINKTVHFQFYDDPIIIGRSVDEVSSFLHSIN</sequence>
<evidence type="ECO:0000313" key="3">
    <source>
        <dbReference type="Proteomes" id="UP000660024"/>
    </source>
</evidence>
<organism evidence="2 3">
    <name type="scientific">Pedobacter segetis</name>
    <dbReference type="NCBI Taxonomy" id="2793069"/>
    <lineage>
        <taxon>Bacteria</taxon>
        <taxon>Pseudomonadati</taxon>
        <taxon>Bacteroidota</taxon>
        <taxon>Sphingobacteriia</taxon>
        <taxon>Sphingobacteriales</taxon>
        <taxon>Sphingobacteriaceae</taxon>
        <taxon>Pedobacter</taxon>
    </lineage>
</organism>
<feature type="domain" description="Dienelactone hydrolase" evidence="1">
    <location>
        <begin position="52"/>
        <end position="172"/>
    </location>
</feature>
<evidence type="ECO:0000259" key="1">
    <source>
        <dbReference type="Pfam" id="PF01738"/>
    </source>
</evidence>
<dbReference type="Proteomes" id="UP000660024">
    <property type="component" value="Unassembled WGS sequence"/>
</dbReference>
<protein>
    <submittedName>
        <fullName evidence="2">Alpha/beta hydrolase</fullName>
    </submittedName>
</protein>
<dbReference type="InterPro" id="IPR051411">
    <property type="entry name" value="Polyketide_trans_af380"/>
</dbReference>
<dbReference type="PROSITE" id="PS51257">
    <property type="entry name" value="PROKAR_LIPOPROTEIN"/>
    <property type="match status" value="1"/>
</dbReference>
<name>A0ABS1BHI3_9SPHI</name>
<dbReference type="InterPro" id="IPR029058">
    <property type="entry name" value="AB_hydrolase_fold"/>
</dbReference>
<reference evidence="2 3" key="1">
    <citation type="submission" date="2020-12" db="EMBL/GenBank/DDBJ databases">
        <title>Bacterial novel species Pedobacter sp. SD-b isolated from soil.</title>
        <authorList>
            <person name="Jung H.-Y."/>
        </authorList>
    </citation>
    <scope>NUCLEOTIDE SEQUENCE [LARGE SCALE GENOMIC DNA]</scope>
    <source>
        <strain evidence="2 3">SD-b</strain>
    </source>
</reference>
<evidence type="ECO:0000313" key="2">
    <source>
        <dbReference type="EMBL" id="MBK0381669.1"/>
    </source>
</evidence>
<accession>A0ABS1BHI3</accession>
<dbReference type="GO" id="GO:0016787">
    <property type="term" value="F:hydrolase activity"/>
    <property type="evidence" value="ECO:0007669"/>
    <property type="project" value="UniProtKB-KW"/>
</dbReference>
<dbReference type="PANTHER" id="PTHR47751">
    <property type="entry name" value="SUPERFAMILY HYDROLASE, PUTATIVE (AFU_ORTHOLOGUE AFUA_2G16580)-RELATED"/>
    <property type="match status" value="1"/>
</dbReference>
<dbReference type="InterPro" id="IPR002925">
    <property type="entry name" value="Dienelactn_hydro"/>
</dbReference>
<proteinExistence type="predicted"/>
<dbReference type="Gene3D" id="3.40.50.1820">
    <property type="entry name" value="alpha/beta hydrolase"/>
    <property type="match status" value="1"/>
</dbReference>
<gene>
    <name evidence="2" type="ORF">I5M32_01735</name>
</gene>
<comment type="caution">
    <text evidence="2">The sequence shown here is derived from an EMBL/GenBank/DDBJ whole genome shotgun (WGS) entry which is preliminary data.</text>
</comment>
<keyword evidence="3" id="KW-1185">Reference proteome</keyword>
<dbReference type="Pfam" id="PF01738">
    <property type="entry name" value="DLH"/>
    <property type="match status" value="1"/>
</dbReference>